<evidence type="ECO:0000256" key="1">
    <source>
        <dbReference type="SAM" id="Coils"/>
    </source>
</evidence>
<name>A0ABW4W1T4_9BACI</name>
<evidence type="ECO:0000313" key="2">
    <source>
        <dbReference type="EMBL" id="MFD2045487.1"/>
    </source>
</evidence>
<organism evidence="2 3">
    <name type="scientific">Ornithinibacillus salinisoli</name>
    <dbReference type="NCBI Taxonomy" id="1848459"/>
    <lineage>
        <taxon>Bacteria</taxon>
        <taxon>Bacillati</taxon>
        <taxon>Bacillota</taxon>
        <taxon>Bacilli</taxon>
        <taxon>Bacillales</taxon>
        <taxon>Bacillaceae</taxon>
        <taxon>Ornithinibacillus</taxon>
    </lineage>
</organism>
<accession>A0ABW4W1T4</accession>
<keyword evidence="3" id="KW-1185">Reference proteome</keyword>
<sequence length="142" mass="16345">MDVNGFIYAAKQTNVLAKATPVRKWDDQLIPEIGSLRKLFIHIVRVRDVYRDGLRTGVIHFPGKLLRTNRLVEELERSMEDLANEFRQTKFETIKIGTECLTILELQGTAIQHEGIHQGQYSVALKQAGISLPKQWVEDWNM</sequence>
<dbReference type="Gene3D" id="1.20.120.450">
    <property type="entry name" value="dinb family like domain"/>
    <property type="match status" value="1"/>
</dbReference>
<dbReference type="RefSeq" id="WP_377558127.1">
    <property type="nucleotide sequence ID" value="NZ_JBHUHQ010000019.1"/>
</dbReference>
<gene>
    <name evidence="2" type="ORF">ACFSJF_14505</name>
</gene>
<comment type="caution">
    <text evidence="2">The sequence shown here is derived from an EMBL/GenBank/DDBJ whole genome shotgun (WGS) entry which is preliminary data.</text>
</comment>
<dbReference type="SUPFAM" id="SSF109854">
    <property type="entry name" value="DinB/YfiT-like putative metalloenzymes"/>
    <property type="match status" value="1"/>
</dbReference>
<reference evidence="3" key="1">
    <citation type="journal article" date="2019" name="Int. J. Syst. Evol. Microbiol.">
        <title>The Global Catalogue of Microorganisms (GCM) 10K type strain sequencing project: providing services to taxonomists for standard genome sequencing and annotation.</title>
        <authorList>
            <consortium name="The Broad Institute Genomics Platform"/>
            <consortium name="The Broad Institute Genome Sequencing Center for Infectious Disease"/>
            <person name="Wu L."/>
            <person name="Ma J."/>
        </authorList>
    </citation>
    <scope>NUCLEOTIDE SEQUENCE [LARGE SCALE GENOMIC DNA]</scope>
    <source>
        <strain evidence="3">R28</strain>
    </source>
</reference>
<evidence type="ECO:0000313" key="3">
    <source>
        <dbReference type="Proteomes" id="UP001597383"/>
    </source>
</evidence>
<dbReference type="InterPro" id="IPR034660">
    <property type="entry name" value="DinB/YfiT-like"/>
</dbReference>
<keyword evidence="1" id="KW-0175">Coiled coil</keyword>
<dbReference type="EMBL" id="JBHUHQ010000019">
    <property type="protein sequence ID" value="MFD2045487.1"/>
    <property type="molecule type" value="Genomic_DNA"/>
</dbReference>
<protein>
    <submittedName>
        <fullName evidence="2">DinB family protein</fullName>
    </submittedName>
</protein>
<proteinExistence type="predicted"/>
<feature type="coiled-coil region" evidence="1">
    <location>
        <begin position="65"/>
        <end position="92"/>
    </location>
</feature>
<dbReference type="Proteomes" id="UP001597383">
    <property type="component" value="Unassembled WGS sequence"/>
</dbReference>